<comment type="similarity">
    <text evidence="4">Belongs to the HesB/IscA family.</text>
</comment>
<dbReference type="InterPro" id="IPR023063">
    <property type="entry name" value="ErpA_proteobact"/>
</dbReference>
<dbReference type="EMBL" id="FIZX01000006">
    <property type="protein sequence ID" value="CZF84680.1"/>
    <property type="molecule type" value="Genomic_DNA"/>
</dbReference>
<dbReference type="AlphaFoldDB" id="A0A128FDV0"/>
<reference evidence="7" key="1">
    <citation type="submission" date="2016-02" db="EMBL/GenBank/DDBJ databases">
        <authorList>
            <person name="Rodrigo-Torres Lidia"/>
            <person name="Arahal R.David."/>
        </authorList>
    </citation>
    <scope>NUCLEOTIDE SEQUENCE [LARGE SCALE GENOMIC DNA]</scope>
    <source>
        <strain evidence="7">CECT 9029</strain>
    </source>
</reference>
<evidence type="ECO:0000256" key="4">
    <source>
        <dbReference type="HAMAP-Rule" id="MF_01380"/>
    </source>
</evidence>
<keyword evidence="2 4" id="KW-0408">Iron</keyword>
<comment type="function">
    <text evidence="4">Required for insertion of 4Fe-4S clusters for at least IspG.</text>
</comment>
<keyword evidence="3 4" id="KW-0411">Iron-sulfur</keyword>
<feature type="binding site" evidence="4">
    <location>
        <position position="107"/>
    </location>
    <ligand>
        <name>iron-sulfur cluster</name>
        <dbReference type="ChEBI" id="CHEBI:30408"/>
    </ligand>
</feature>
<dbReference type="GO" id="GO:0016226">
    <property type="term" value="P:iron-sulfur cluster assembly"/>
    <property type="evidence" value="ECO:0007669"/>
    <property type="project" value="UniProtKB-UniRule"/>
</dbReference>
<dbReference type="RefSeq" id="WP_062667173.1">
    <property type="nucleotide sequence ID" value="NZ_FIZX01000006.1"/>
</dbReference>
<feature type="binding site" evidence="4">
    <location>
        <position position="41"/>
    </location>
    <ligand>
        <name>iron-sulfur cluster</name>
        <dbReference type="ChEBI" id="CHEBI:30408"/>
    </ligand>
</feature>
<sequence>MSDAALPLQFSETAANKVKTLIQEEENPNLKLRVYITGGGCSGFQYGFTFDESVNDGDMTIEKSGVTLVVDPMSLQYLIGGIVDYTEGLEGSRFFVNNPNATTTCGCGASFSV</sequence>
<dbReference type="Proteomes" id="UP000071641">
    <property type="component" value="Unassembled WGS sequence"/>
</dbReference>
<evidence type="ECO:0000256" key="1">
    <source>
        <dbReference type="ARBA" id="ARBA00022723"/>
    </source>
</evidence>
<dbReference type="GO" id="GO:0051537">
    <property type="term" value="F:2 iron, 2 sulfur cluster binding"/>
    <property type="evidence" value="ECO:0007669"/>
    <property type="project" value="UniProtKB-ARBA"/>
</dbReference>
<dbReference type="PANTHER" id="PTHR43011:SF1">
    <property type="entry name" value="IRON-SULFUR CLUSTER ASSEMBLY 2 HOMOLOG, MITOCHONDRIAL"/>
    <property type="match status" value="1"/>
</dbReference>
<evidence type="ECO:0000256" key="3">
    <source>
        <dbReference type="ARBA" id="ARBA00023014"/>
    </source>
</evidence>
<dbReference type="InterPro" id="IPR000361">
    <property type="entry name" value="ATAP_core_dom"/>
</dbReference>
<dbReference type="PROSITE" id="PS01152">
    <property type="entry name" value="HESB"/>
    <property type="match status" value="1"/>
</dbReference>
<gene>
    <name evidence="4 6" type="primary">erpA</name>
    <name evidence="6" type="ORF">GCE9029_04545</name>
</gene>
<evidence type="ECO:0000313" key="6">
    <source>
        <dbReference type="EMBL" id="CZF84680.1"/>
    </source>
</evidence>
<dbReference type="Gene3D" id="2.60.300.12">
    <property type="entry name" value="HesB-like domain"/>
    <property type="match status" value="1"/>
</dbReference>
<dbReference type="SUPFAM" id="SSF89360">
    <property type="entry name" value="HesB-like domain"/>
    <property type="match status" value="1"/>
</dbReference>
<evidence type="ECO:0000256" key="2">
    <source>
        <dbReference type="ARBA" id="ARBA00023004"/>
    </source>
</evidence>
<dbReference type="NCBIfam" id="TIGR00049">
    <property type="entry name" value="iron-sulfur cluster assembly accessory protein"/>
    <property type="match status" value="1"/>
</dbReference>
<protein>
    <recommendedName>
        <fullName evidence="4">Iron-sulfur cluster insertion protein ErpA</fullName>
    </recommendedName>
</protein>
<keyword evidence="7" id="KW-1185">Reference proteome</keyword>
<keyword evidence="1 4" id="KW-0479">Metal-binding</keyword>
<dbReference type="GO" id="GO:0051539">
    <property type="term" value="F:4 iron, 4 sulfur cluster binding"/>
    <property type="evidence" value="ECO:0007669"/>
    <property type="project" value="TreeGrafter"/>
</dbReference>
<comment type="cofactor">
    <cofactor evidence="4">
        <name>iron-sulfur cluster</name>
        <dbReference type="ChEBI" id="CHEBI:30408"/>
    </cofactor>
    <text evidence="4">Binds 1 iron-sulfur cluster per subunit.</text>
</comment>
<dbReference type="GO" id="GO:0005829">
    <property type="term" value="C:cytosol"/>
    <property type="evidence" value="ECO:0007669"/>
    <property type="project" value="TreeGrafter"/>
</dbReference>
<accession>A0A128FDV0</accession>
<name>A0A128FDV0_9GAMM</name>
<dbReference type="STRING" id="1796497.GCE9029_04545"/>
<dbReference type="InterPro" id="IPR017870">
    <property type="entry name" value="FeS_cluster_insertion_CS"/>
</dbReference>
<dbReference type="Pfam" id="PF01521">
    <property type="entry name" value="Fe-S_biosyn"/>
    <property type="match status" value="1"/>
</dbReference>
<organism evidence="6 7">
    <name type="scientific">Grimontia celer</name>
    <dbReference type="NCBI Taxonomy" id="1796497"/>
    <lineage>
        <taxon>Bacteria</taxon>
        <taxon>Pseudomonadati</taxon>
        <taxon>Pseudomonadota</taxon>
        <taxon>Gammaproteobacteria</taxon>
        <taxon>Vibrionales</taxon>
        <taxon>Vibrionaceae</taxon>
        <taxon>Grimontia</taxon>
    </lineage>
</organism>
<dbReference type="PANTHER" id="PTHR43011">
    <property type="entry name" value="IRON-SULFUR CLUSTER ASSEMBLY 2 HOMOLOG, MITOCHONDRIAL"/>
    <property type="match status" value="1"/>
</dbReference>
<evidence type="ECO:0000313" key="7">
    <source>
        <dbReference type="Proteomes" id="UP000071641"/>
    </source>
</evidence>
<evidence type="ECO:0000259" key="5">
    <source>
        <dbReference type="Pfam" id="PF01521"/>
    </source>
</evidence>
<dbReference type="InterPro" id="IPR016092">
    <property type="entry name" value="ATAP"/>
</dbReference>
<proteinExistence type="inferred from homology"/>
<dbReference type="OrthoDB" id="9801228at2"/>
<dbReference type="InterPro" id="IPR035903">
    <property type="entry name" value="HesB-like_dom_sf"/>
</dbReference>
<comment type="subunit">
    <text evidence="4">Homodimer.</text>
</comment>
<feature type="binding site" evidence="4">
    <location>
        <position position="105"/>
    </location>
    <ligand>
        <name>iron-sulfur cluster</name>
        <dbReference type="ChEBI" id="CHEBI:30408"/>
    </ligand>
</feature>
<dbReference type="NCBIfam" id="NF010147">
    <property type="entry name" value="PRK13623.1"/>
    <property type="match status" value="1"/>
</dbReference>
<dbReference type="FunFam" id="2.60.300.12:FF:000002">
    <property type="entry name" value="Iron-sulfur cluster insertion protein ErpA"/>
    <property type="match status" value="1"/>
</dbReference>
<dbReference type="HAMAP" id="MF_01380">
    <property type="entry name" value="Fe_S_insert_ErpA"/>
    <property type="match status" value="1"/>
</dbReference>
<dbReference type="GO" id="GO:0005506">
    <property type="term" value="F:iron ion binding"/>
    <property type="evidence" value="ECO:0007669"/>
    <property type="project" value="UniProtKB-UniRule"/>
</dbReference>
<feature type="domain" description="Core" evidence="5">
    <location>
        <begin position="8"/>
        <end position="108"/>
    </location>
</feature>